<feature type="domain" description="Tail specific protease" evidence="10">
    <location>
        <begin position="839"/>
        <end position="1044"/>
    </location>
</feature>
<dbReference type="InterPro" id="IPR012393">
    <property type="entry name" value="Tricorn_protease"/>
</dbReference>
<proteinExistence type="inferred from homology"/>
<comment type="caution">
    <text evidence="11">The sequence shown here is derived from an EMBL/GenBank/DDBJ whole genome shotgun (WGS) entry which is preliminary data.</text>
</comment>
<dbReference type="EC" id="3.4.21.-" evidence="7"/>
<evidence type="ECO:0000259" key="10">
    <source>
        <dbReference type="SMART" id="SM00245"/>
    </source>
</evidence>
<dbReference type="GO" id="GO:0006508">
    <property type="term" value="P:proteolysis"/>
    <property type="evidence" value="ECO:0007669"/>
    <property type="project" value="UniProtKB-KW"/>
</dbReference>
<sequence length="1094" mass="121534">MKLRRSVTHCMLALGTLACSSMIFANASNQGYYRAPALHDQTLVFTAEGDLWTTQLNQTKASRLTSLTAEELDATISKDGKWVAYTANYEGATEVYVMPIAGGVAKRVSFENSRVRLQGWTAAGEVLYSTDNAFGPANFWVLKTVNPQTLTVTDLPLADAVEGVIDDKGEYVYFTQFGLQVSGDNAKVYRGGAKGEIWRYKLGSKQEAQQLTTAHEGSVKQPMVWQQRVYFVSDQSGNDNIWSMSIDGTDIKQHTQYSQWQVRDAQLDNGRIVFQQGADIKLLNLADMAESTLDIELTSDFAHRREQWVNDPMDYATSTVFAQQGDNVVITARSHVAVASNDGRRLIQIATPANSRVRDALLSSDGKWVYGISDASGEQEIWQYPADGSAGAKQLTKNGNTLRTSLTLSPNGRYLAHDDYMGNVWLLDLTRSNNQKIIENGEGLGPYQDIKWSGDSQFIALTKLEIGKQRPQIVLYSVNESKSQTLTTDKYESFSPSFSHDGKWLYFLSNREFKANPGSPWGDRNMGPIFDKRTQIFALALDPKATFPFAKPTELTANKSAKTADKKDQDSPAKTKVDWDGLNQRLWQVPVDAGNYSSLTATKDKLYLLDGHQGKSELKLVKFDVQQPKAETFSDDVGQYALAKDGRKLMLRKKSDPKNIMIVDAGDKLPSDVSKAKVSTEQWQLSISPQQEWQQIFEDAWLMHRDSFFDPKMRGVDWQAAKAKYQPLVDRLTDRNELNDIFVQMMGELNSLHSQVRGGDIDKNTDAAKAAALGARLTQTDKGVVISHIYQTDNELPLSGSPLARIEVDAQEGDVIRAINGKKVDSVADVTQLLRNQGDKQVLIGLQRGKTALNTVVTPHDIRTDAKLRYLDWVEHNGAKVAKASKGNIGYLHLYAMGSGDIESFAREFYTNYDKDGLIIDVRRNRGGNIDSWIIEKLLRRAWAFWQPTHGSTNANMQQTFRGHLVVLADQMTYSDGETFSAGIRALNIAPIIGKQTAGAGVWLSGRNSVTDKGMARVAEYPQYAIDGRWIVEGHGVEPDIEVDNLPYATFSGKDAQLEAAISYLKDELVQQPITPLQGLPMPKTGKAGDIKTK</sequence>
<dbReference type="Gene3D" id="2.130.10.10">
    <property type="entry name" value="YVTN repeat-like/Quinoprotein amine dehydrogenase"/>
    <property type="match status" value="1"/>
</dbReference>
<dbReference type="InterPro" id="IPR029414">
    <property type="entry name" value="Tricorn_PDZ"/>
</dbReference>
<evidence type="ECO:0000256" key="3">
    <source>
        <dbReference type="ARBA" id="ARBA00022490"/>
    </source>
</evidence>
<comment type="subcellular location">
    <subcellularLocation>
        <location evidence="1 7">Cytoplasm</location>
    </subcellularLocation>
</comment>
<dbReference type="GO" id="GO:0008233">
    <property type="term" value="F:peptidase activity"/>
    <property type="evidence" value="ECO:0007669"/>
    <property type="project" value="UniProtKB-KW"/>
</dbReference>
<dbReference type="EMBL" id="BMQV01000004">
    <property type="protein sequence ID" value="GGP43267.1"/>
    <property type="molecule type" value="Genomic_DNA"/>
</dbReference>
<dbReference type="Pfam" id="PF14684">
    <property type="entry name" value="Tricorn_C1"/>
    <property type="match status" value="1"/>
</dbReference>
<dbReference type="Proteomes" id="UP000654367">
    <property type="component" value="Unassembled WGS sequence"/>
</dbReference>
<dbReference type="InterPro" id="IPR028204">
    <property type="entry name" value="Tricorn_C1"/>
</dbReference>
<evidence type="ECO:0000256" key="8">
    <source>
        <dbReference type="SAM" id="SignalP"/>
    </source>
</evidence>
<feature type="signal peptide" evidence="8">
    <location>
        <begin position="1"/>
        <end position="27"/>
    </location>
</feature>
<feature type="chain" id="PRO_5045045497" description="Tricorn protease homolog" evidence="8">
    <location>
        <begin position="28"/>
        <end position="1094"/>
    </location>
</feature>
<evidence type="ECO:0000256" key="1">
    <source>
        <dbReference type="ARBA" id="ARBA00004496"/>
    </source>
</evidence>
<evidence type="ECO:0000256" key="2">
    <source>
        <dbReference type="ARBA" id="ARBA00008524"/>
    </source>
</evidence>
<dbReference type="SUPFAM" id="SSF69304">
    <property type="entry name" value="Tricorn protease N-terminal domain"/>
    <property type="match status" value="2"/>
</dbReference>
<keyword evidence="6 7" id="KW-0720">Serine protease</keyword>
<dbReference type="Gene3D" id="2.30.42.10">
    <property type="match status" value="1"/>
</dbReference>
<dbReference type="Gene3D" id="2.120.10.60">
    <property type="entry name" value="Tricorn protease N-terminal domain"/>
    <property type="match status" value="1"/>
</dbReference>
<dbReference type="Pfam" id="PF03572">
    <property type="entry name" value="Peptidase_S41"/>
    <property type="match status" value="1"/>
</dbReference>
<dbReference type="Gene3D" id="3.30.750.44">
    <property type="match status" value="1"/>
</dbReference>
<name>A0ABQ2Q353_9GAMM</name>
<organism evidence="11 12">
    <name type="scientific">Shewanella saliphila</name>
    <dbReference type="NCBI Taxonomy" id="2282698"/>
    <lineage>
        <taxon>Bacteria</taxon>
        <taxon>Pseudomonadati</taxon>
        <taxon>Pseudomonadota</taxon>
        <taxon>Gammaproteobacteria</taxon>
        <taxon>Alteromonadales</taxon>
        <taxon>Shewanellaceae</taxon>
        <taxon>Shewanella</taxon>
    </lineage>
</organism>
<dbReference type="CDD" id="cd07562">
    <property type="entry name" value="Peptidase_S41_TRI"/>
    <property type="match status" value="1"/>
</dbReference>
<dbReference type="Pfam" id="PF14685">
    <property type="entry name" value="PDZ_Tricorn"/>
    <property type="match status" value="1"/>
</dbReference>
<keyword evidence="3 7" id="KW-0963">Cytoplasm</keyword>
<dbReference type="PANTHER" id="PTHR43253:SF1">
    <property type="entry name" value="TRICORN PROTEASE HOMOLOG 2-RELATED"/>
    <property type="match status" value="1"/>
</dbReference>
<dbReference type="InterPro" id="IPR036034">
    <property type="entry name" value="PDZ_sf"/>
</dbReference>
<feature type="domain" description="PDZ" evidence="9">
    <location>
        <begin position="771"/>
        <end position="850"/>
    </location>
</feature>
<dbReference type="Gene3D" id="3.90.226.10">
    <property type="entry name" value="2-enoyl-CoA Hydratase, Chain A, domain 1"/>
    <property type="match status" value="1"/>
</dbReference>
<dbReference type="PIRSF" id="PIRSF036421">
    <property type="entry name" value="Tricorn_protease"/>
    <property type="match status" value="1"/>
</dbReference>
<protein>
    <recommendedName>
        <fullName evidence="7">Tricorn protease homolog</fullName>
        <ecNumber evidence="7">3.4.21.-</ecNumber>
    </recommendedName>
</protein>
<dbReference type="RefSeq" id="WP_188917432.1">
    <property type="nucleotide sequence ID" value="NZ_BMQV01000004.1"/>
</dbReference>
<dbReference type="InterPro" id="IPR001478">
    <property type="entry name" value="PDZ"/>
</dbReference>
<dbReference type="PANTHER" id="PTHR43253">
    <property type="entry name" value="TRICORN PROTEASE HOMOLOG 2-RELATED"/>
    <property type="match status" value="1"/>
</dbReference>
<keyword evidence="4 7" id="KW-0645">Protease</keyword>
<dbReference type="PROSITE" id="PS51257">
    <property type="entry name" value="PROKAR_LIPOPROTEIN"/>
    <property type="match status" value="1"/>
</dbReference>
<accession>A0ABQ2Q353</accession>
<evidence type="ECO:0000256" key="6">
    <source>
        <dbReference type="ARBA" id="ARBA00022825"/>
    </source>
</evidence>
<evidence type="ECO:0000259" key="9">
    <source>
        <dbReference type="SMART" id="SM00228"/>
    </source>
</evidence>
<gene>
    <name evidence="11" type="ORF">GCM10009409_07610</name>
</gene>
<keyword evidence="8" id="KW-0732">Signal</keyword>
<evidence type="ECO:0000256" key="7">
    <source>
        <dbReference type="PIRNR" id="PIRNR036421"/>
    </source>
</evidence>
<dbReference type="SMART" id="SM00228">
    <property type="entry name" value="PDZ"/>
    <property type="match status" value="1"/>
</dbReference>
<dbReference type="InterPro" id="IPR005151">
    <property type="entry name" value="Tail-specific_protease"/>
</dbReference>
<evidence type="ECO:0000256" key="5">
    <source>
        <dbReference type="ARBA" id="ARBA00022801"/>
    </source>
</evidence>
<dbReference type="Pfam" id="PF26549">
    <property type="entry name" value="Tricorn_N"/>
    <property type="match status" value="1"/>
</dbReference>
<keyword evidence="5 7" id="KW-0378">Hydrolase</keyword>
<comment type="function">
    <text evidence="7">Degrades oligopeptides.</text>
</comment>
<reference evidence="12" key="1">
    <citation type="journal article" date="2019" name="Int. J. Syst. Evol. Microbiol.">
        <title>The Global Catalogue of Microorganisms (GCM) 10K type strain sequencing project: providing services to taxonomists for standard genome sequencing and annotation.</title>
        <authorList>
            <consortium name="The Broad Institute Genomics Platform"/>
            <consortium name="The Broad Institute Genome Sequencing Center for Infectious Disease"/>
            <person name="Wu L."/>
            <person name="Ma J."/>
        </authorList>
    </citation>
    <scope>NUCLEOTIDE SEQUENCE [LARGE SCALE GENOMIC DNA]</scope>
    <source>
        <strain evidence="12">JCM 32304</strain>
    </source>
</reference>
<evidence type="ECO:0000256" key="4">
    <source>
        <dbReference type="ARBA" id="ARBA00022670"/>
    </source>
</evidence>
<dbReference type="InterPro" id="IPR029045">
    <property type="entry name" value="ClpP/crotonase-like_dom_sf"/>
</dbReference>
<dbReference type="SUPFAM" id="SSF52096">
    <property type="entry name" value="ClpP/crotonase"/>
    <property type="match status" value="1"/>
</dbReference>
<dbReference type="SUPFAM" id="SSF50156">
    <property type="entry name" value="PDZ domain-like"/>
    <property type="match status" value="1"/>
</dbReference>
<dbReference type="SMART" id="SM00245">
    <property type="entry name" value="TSPc"/>
    <property type="match status" value="1"/>
</dbReference>
<evidence type="ECO:0000313" key="11">
    <source>
        <dbReference type="EMBL" id="GGP43267.1"/>
    </source>
</evidence>
<evidence type="ECO:0000313" key="12">
    <source>
        <dbReference type="Proteomes" id="UP000654367"/>
    </source>
</evidence>
<dbReference type="InterPro" id="IPR015943">
    <property type="entry name" value="WD40/YVTN_repeat-like_dom_sf"/>
</dbReference>
<keyword evidence="12" id="KW-1185">Reference proteome</keyword>
<comment type="similarity">
    <text evidence="2 7">Belongs to the peptidase S41B family.</text>
</comment>
<dbReference type="Pfam" id="PF26550">
    <property type="entry name" value="Tricorn_2nd"/>
    <property type="match status" value="1"/>
</dbReference>